<dbReference type="EMBL" id="BSYO01000023">
    <property type="protein sequence ID" value="GMH21381.1"/>
    <property type="molecule type" value="Genomic_DNA"/>
</dbReference>
<dbReference type="Proteomes" id="UP001279734">
    <property type="component" value="Unassembled WGS sequence"/>
</dbReference>
<sequence>MAFSQVITNEAPKSDGKIIGTVSAQKDTGNAAPEKMSRKDRKAESSSLPHDVLSNSLSSEDGRSDKQRSRRGHHRRRDTDSSEDYGDQHRSHSRDRKKWSSQGESRGRKHSKHKRVRGDSPVRHSHHGRQRDPSETTGKKRRQKE</sequence>
<gene>
    <name evidence="2" type="ORF">Nepgr_023223</name>
</gene>
<comment type="caution">
    <text evidence="2">The sequence shown here is derived from an EMBL/GenBank/DDBJ whole genome shotgun (WGS) entry which is preliminary data.</text>
</comment>
<evidence type="ECO:0000313" key="3">
    <source>
        <dbReference type="Proteomes" id="UP001279734"/>
    </source>
</evidence>
<name>A0AAD3T3Y8_NEPGR</name>
<feature type="compositionally biased region" description="Basic and acidic residues" evidence="1">
    <location>
        <begin position="35"/>
        <end position="44"/>
    </location>
</feature>
<feature type="compositionally biased region" description="Polar residues" evidence="1">
    <location>
        <begin position="45"/>
        <end position="59"/>
    </location>
</feature>
<evidence type="ECO:0000256" key="1">
    <source>
        <dbReference type="SAM" id="MobiDB-lite"/>
    </source>
</evidence>
<accession>A0AAD3T3Y8</accession>
<evidence type="ECO:0000313" key="2">
    <source>
        <dbReference type="EMBL" id="GMH21381.1"/>
    </source>
</evidence>
<feature type="region of interest" description="Disordered" evidence="1">
    <location>
        <begin position="1"/>
        <end position="145"/>
    </location>
</feature>
<feature type="compositionally biased region" description="Basic residues" evidence="1">
    <location>
        <begin position="107"/>
        <end position="116"/>
    </location>
</feature>
<proteinExistence type="predicted"/>
<protein>
    <submittedName>
        <fullName evidence="2">Uncharacterized protein</fullName>
    </submittedName>
</protein>
<organism evidence="2 3">
    <name type="scientific">Nepenthes gracilis</name>
    <name type="common">Slender pitcher plant</name>
    <dbReference type="NCBI Taxonomy" id="150966"/>
    <lineage>
        <taxon>Eukaryota</taxon>
        <taxon>Viridiplantae</taxon>
        <taxon>Streptophyta</taxon>
        <taxon>Embryophyta</taxon>
        <taxon>Tracheophyta</taxon>
        <taxon>Spermatophyta</taxon>
        <taxon>Magnoliopsida</taxon>
        <taxon>eudicotyledons</taxon>
        <taxon>Gunneridae</taxon>
        <taxon>Pentapetalae</taxon>
        <taxon>Caryophyllales</taxon>
        <taxon>Nepenthaceae</taxon>
        <taxon>Nepenthes</taxon>
    </lineage>
</organism>
<reference evidence="2" key="1">
    <citation type="submission" date="2023-05" db="EMBL/GenBank/DDBJ databases">
        <title>Nepenthes gracilis genome sequencing.</title>
        <authorList>
            <person name="Fukushima K."/>
        </authorList>
    </citation>
    <scope>NUCLEOTIDE SEQUENCE</scope>
    <source>
        <strain evidence="2">SING2019-196</strain>
    </source>
</reference>
<dbReference type="AlphaFoldDB" id="A0AAD3T3Y8"/>
<keyword evidence="3" id="KW-1185">Reference proteome</keyword>